<dbReference type="EMBL" id="AEIU01000055">
    <property type="protein sequence ID" value="EFP97565.1"/>
    <property type="molecule type" value="Genomic_DNA"/>
</dbReference>
<sequence>MKDCNEDYYLLFANLDCEEYDIEPDETSAKRNYDSTELDFGQKPLIFFTETPDLSFASSEYEMFFPIVSQYRLGMEFI</sequence>
<dbReference type="OrthoDB" id="5866168at2"/>
<dbReference type="RefSeq" id="WP_009600372.1">
    <property type="nucleotide sequence ID" value="NZ_AEIU01000055.1"/>
</dbReference>
<accession>E3BHB7</accession>
<keyword evidence="2" id="KW-1185">Reference proteome</keyword>
<organism evidence="1 2">
    <name type="scientific">Vibrio caribbeanicus ATCC BAA-2122</name>
    <dbReference type="NCBI Taxonomy" id="796620"/>
    <lineage>
        <taxon>Bacteria</taxon>
        <taxon>Pseudomonadati</taxon>
        <taxon>Pseudomonadota</taxon>
        <taxon>Gammaproteobacteria</taxon>
        <taxon>Vibrionales</taxon>
        <taxon>Vibrionaceae</taxon>
        <taxon>Vibrio</taxon>
    </lineage>
</organism>
<name>E3BHB7_9VIBR</name>
<comment type="caution">
    <text evidence="1">The sequence shown here is derived from an EMBL/GenBank/DDBJ whole genome shotgun (WGS) entry which is preliminary data.</text>
</comment>
<proteinExistence type="predicted"/>
<dbReference type="AlphaFoldDB" id="E3BHB7"/>
<protein>
    <submittedName>
        <fullName evidence="1">Uncharacterized protein</fullName>
    </submittedName>
</protein>
<reference evidence="1 2" key="1">
    <citation type="journal article" date="2012" name="Int. J. Syst. Evol. Microbiol.">
        <title>Vibrio caribbeanicus sp. nov., isolated from the marine sponge Scleritoderma cyanea.</title>
        <authorList>
            <person name="Hoffmann M."/>
            <person name="Monday S.R."/>
            <person name="Allard M.W."/>
            <person name="Strain E.A."/>
            <person name="Whittaker P."/>
            <person name="Naum M."/>
            <person name="McCarthy P.J."/>
            <person name="Lopez J.V."/>
            <person name="Fischer M."/>
            <person name="Brown E.W."/>
        </authorList>
    </citation>
    <scope>NUCLEOTIDE SEQUENCE [LARGE SCALE GENOMIC DNA]</scope>
    <source>
        <strain evidence="1 2">ATCC BAA-2122</strain>
    </source>
</reference>
<evidence type="ECO:0000313" key="1">
    <source>
        <dbReference type="EMBL" id="EFP97565.1"/>
    </source>
</evidence>
<evidence type="ECO:0000313" key="2">
    <source>
        <dbReference type="Proteomes" id="UP000002943"/>
    </source>
</evidence>
<dbReference type="Proteomes" id="UP000002943">
    <property type="component" value="Unassembled WGS sequence"/>
</dbReference>
<gene>
    <name evidence="1" type="ORF">VIBC2010_17789</name>
</gene>
<dbReference type="STRING" id="796620.VIBC2010_17789"/>